<dbReference type="EMBL" id="KQ420314">
    <property type="protein sequence ID" value="KOF80629.1"/>
    <property type="molecule type" value="Genomic_DNA"/>
</dbReference>
<feature type="signal peptide" evidence="1">
    <location>
        <begin position="1"/>
        <end position="21"/>
    </location>
</feature>
<gene>
    <name evidence="2" type="ORF">OCBIM_22027620mg</name>
</gene>
<protein>
    <submittedName>
        <fullName evidence="2">Uncharacterized protein</fullName>
    </submittedName>
</protein>
<evidence type="ECO:0000313" key="2">
    <source>
        <dbReference type="EMBL" id="KOF80629.1"/>
    </source>
</evidence>
<reference evidence="2" key="1">
    <citation type="submission" date="2015-07" db="EMBL/GenBank/DDBJ databases">
        <title>MeaNS - Measles Nucleotide Surveillance Program.</title>
        <authorList>
            <person name="Tran T."/>
            <person name="Druce J."/>
        </authorList>
    </citation>
    <scope>NUCLEOTIDE SEQUENCE</scope>
    <source>
        <strain evidence="2">UCB-OBI-ISO-001</strain>
        <tissue evidence="2">Gonad</tissue>
    </source>
</reference>
<dbReference type="KEGG" id="obi:106874624"/>
<organism evidence="2">
    <name type="scientific">Octopus bimaculoides</name>
    <name type="common">California two-spotted octopus</name>
    <dbReference type="NCBI Taxonomy" id="37653"/>
    <lineage>
        <taxon>Eukaryota</taxon>
        <taxon>Metazoa</taxon>
        <taxon>Spiralia</taxon>
        <taxon>Lophotrochozoa</taxon>
        <taxon>Mollusca</taxon>
        <taxon>Cephalopoda</taxon>
        <taxon>Coleoidea</taxon>
        <taxon>Octopodiformes</taxon>
        <taxon>Octopoda</taxon>
        <taxon>Incirrata</taxon>
        <taxon>Octopodidae</taxon>
        <taxon>Octopus</taxon>
    </lineage>
</organism>
<sequence>MATPSILYCFLIYAVVQIISGHQARVPYRVSNLMNVVLPQRYIPVCPTLDHVCGRVWRKGIYIQHICSCPGKTQCSMEWDDSVTGRSFQVKKYVQDKYCGPAKVERVCAPKEISFSVVSAIKPQREVYRQGVVCLCKSPYGVHQNAIYELRDRNDLKYVHVFSCGKLPKCTRHEPCAQYFTNIENGRRTENFIARVNLCTCPRPQHCIKPRTKVRQEELLGPGNIPYDLHYCSA</sequence>
<evidence type="ECO:0000256" key="1">
    <source>
        <dbReference type="SAM" id="SignalP"/>
    </source>
</evidence>
<dbReference type="AlphaFoldDB" id="A0A0L8GUZ4"/>
<accession>A0A0L8GUZ4</accession>
<proteinExistence type="predicted"/>
<keyword evidence="1" id="KW-0732">Signal</keyword>
<name>A0A0L8GUZ4_OCTBM</name>
<feature type="chain" id="PRO_5005583263" evidence="1">
    <location>
        <begin position="22"/>
        <end position="234"/>
    </location>
</feature>
<dbReference type="Gene3D" id="2.20.20.160">
    <property type="match status" value="1"/>
</dbReference>